<organism evidence="5 6">
    <name type="scientific">Moorena producens PAL-8-15-08-1</name>
    <dbReference type="NCBI Taxonomy" id="1458985"/>
    <lineage>
        <taxon>Bacteria</taxon>
        <taxon>Bacillati</taxon>
        <taxon>Cyanobacteriota</taxon>
        <taxon>Cyanophyceae</taxon>
        <taxon>Coleofasciculales</taxon>
        <taxon>Coleofasciculaceae</taxon>
        <taxon>Moorena</taxon>
    </lineage>
</organism>
<dbReference type="EMBL" id="CP017599">
    <property type="protein sequence ID" value="AOX01205.1"/>
    <property type="molecule type" value="Genomic_DNA"/>
</dbReference>
<protein>
    <submittedName>
        <fullName evidence="5">HlyD family secretion protein</fullName>
    </submittedName>
</protein>
<dbReference type="PRINTS" id="PR01490">
    <property type="entry name" value="RTXTOXIND"/>
</dbReference>
<evidence type="ECO:0000313" key="6">
    <source>
        <dbReference type="Proteomes" id="UP000177870"/>
    </source>
</evidence>
<evidence type="ECO:0000256" key="3">
    <source>
        <dbReference type="SAM" id="Coils"/>
    </source>
</evidence>
<gene>
    <name evidence="5" type="ORF">BJP34_18755</name>
</gene>
<name>A0A1D8TUI0_9CYAN</name>
<feature type="coiled-coil region" evidence="3">
    <location>
        <begin position="106"/>
        <end position="202"/>
    </location>
</feature>
<feature type="coiled-coil region" evidence="3">
    <location>
        <begin position="238"/>
        <end position="279"/>
    </location>
</feature>
<dbReference type="Proteomes" id="UP000177870">
    <property type="component" value="Chromosome"/>
</dbReference>
<comment type="subcellular location">
    <subcellularLocation>
        <location evidence="1">Cell envelope</location>
    </subcellularLocation>
</comment>
<dbReference type="AlphaFoldDB" id="A0A1D8TUI0"/>
<keyword evidence="2 3" id="KW-0175">Coiled coil</keyword>
<dbReference type="PANTHER" id="PTHR32347">
    <property type="entry name" value="EFFLUX SYSTEM COMPONENT YKNX-RELATED"/>
    <property type="match status" value="1"/>
</dbReference>
<evidence type="ECO:0000256" key="2">
    <source>
        <dbReference type="ARBA" id="ARBA00023054"/>
    </source>
</evidence>
<proteinExistence type="predicted"/>
<evidence type="ECO:0000256" key="1">
    <source>
        <dbReference type="ARBA" id="ARBA00004196"/>
    </source>
</evidence>
<dbReference type="NCBIfam" id="TIGR02971">
    <property type="entry name" value="heterocyst_DevB"/>
    <property type="match status" value="1"/>
</dbReference>
<dbReference type="SUPFAM" id="SSF111369">
    <property type="entry name" value="HlyD-like secretion proteins"/>
    <property type="match status" value="1"/>
</dbReference>
<keyword evidence="4" id="KW-0812">Transmembrane</keyword>
<dbReference type="PANTHER" id="PTHR32347:SF27">
    <property type="entry name" value="RND EFFLUX PUMP MEMBRANE FUSION PROTEIN BARREL-SANDWICH DOMAIN-CONTAINING PROTEIN"/>
    <property type="match status" value="1"/>
</dbReference>
<keyword evidence="4" id="KW-0472">Membrane</keyword>
<feature type="transmembrane region" description="Helical" evidence="4">
    <location>
        <begin position="12"/>
        <end position="33"/>
    </location>
</feature>
<dbReference type="InterPro" id="IPR014315">
    <property type="entry name" value="ABC_heterocyst_DevB"/>
</dbReference>
<dbReference type="OrthoDB" id="264111at2"/>
<sequence>MKFNYSDQQRGLWRALLAFAIALPLSIFLVYNFRYSQKSVTRVLPPDSETVVQLNAVAALGFLEPEGEVIHLSGTVLAEGARVAQLLVKQGEQVKPGQIVAILDSHKRLSAALERAKTQVKIAQARLEQVKAGAKAGQINAQRARIENLQAELQGQTAAQQATIEGLEADLKGKTAAQQATIERLKAELRHAQTECDRFERLHIDGAVTASDRDLKCLEKETAHKLVIESEVTFKQIVDSGQEQIKEAQANLQRTINTIQQQQTEAKATLNQIAEVRAVDVVLAQAELEDAMVGVQQAQAELDLAYVRSPRTGQILKIHTWPGEIVSDQGIVELGRTEQMYVKAEVYETDISKVRLGQRSTITSDGFPGELNGIVDQIGLQIGKKEVFSTNPVVDVDARVVEVKIRLNSEDNHKVAGLTNLQVKVVIDTSN</sequence>
<evidence type="ECO:0000256" key="4">
    <source>
        <dbReference type="SAM" id="Phobius"/>
    </source>
</evidence>
<keyword evidence="4" id="KW-1133">Transmembrane helix</keyword>
<dbReference type="InterPro" id="IPR050465">
    <property type="entry name" value="UPF0194_transport"/>
</dbReference>
<dbReference type="Gene3D" id="2.40.30.170">
    <property type="match status" value="1"/>
</dbReference>
<accession>A0A1D8TUI0</accession>
<dbReference type="RefSeq" id="WP_070393650.1">
    <property type="nucleotide sequence ID" value="NZ_CP017599.1"/>
</dbReference>
<dbReference type="KEGG" id="mpro:BJP34_18755"/>
<dbReference type="Gene3D" id="2.40.50.100">
    <property type="match status" value="1"/>
</dbReference>
<reference evidence="6" key="1">
    <citation type="submission" date="2016-10" db="EMBL/GenBank/DDBJ databases">
        <title>Comparative genomics uncovers the prolific and rare metabolic potential of the cyanobacterial genus Moorea.</title>
        <authorList>
            <person name="Leao T."/>
            <person name="Castelao G."/>
            <person name="Korobeynikov A."/>
            <person name="Monroe E.A."/>
            <person name="Podell S."/>
            <person name="Glukhov E."/>
            <person name="Allen E."/>
            <person name="Gerwick W.H."/>
            <person name="Gerwick L."/>
        </authorList>
    </citation>
    <scope>NUCLEOTIDE SEQUENCE [LARGE SCALE GENOMIC DNA]</scope>
    <source>
        <strain evidence="6">PAL-8-15-08-1</strain>
    </source>
</reference>
<evidence type="ECO:0000313" key="5">
    <source>
        <dbReference type="EMBL" id="AOX01205.1"/>
    </source>
</evidence>
<dbReference type="STRING" id="1458985.BJP34_18755"/>
<dbReference type="GO" id="GO:0030313">
    <property type="term" value="C:cell envelope"/>
    <property type="evidence" value="ECO:0007669"/>
    <property type="project" value="UniProtKB-SubCell"/>
</dbReference>